<evidence type="ECO:0000313" key="1">
    <source>
        <dbReference type="EMBL" id="MBP3966066.1"/>
    </source>
</evidence>
<dbReference type="Gene3D" id="3.30.230.10">
    <property type="match status" value="1"/>
</dbReference>
<dbReference type="EMBL" id="JAGKSP010000014">
    <property type="protein sequence ID" value="MBP3966066.1"/>
    <property type="molecule type" value="Genomic_DNA"/>
</dbReference>
<accession>A0ABS5CJL3</accession>
<proteinExistence type="predicted"/>
<gene>
    <name evidence="1" type="ORF">I8J30_25505</name>
</gene>
<evidence type="ECO:0000313" key="2">
    <source>
        <dbReference type="Proteomes" id="UP000673394"/>
    </source>
</evidence>
<dbReference type="InterPro" id="IPR020568">
    <property type="entry name" value="Ribosomal_Su5_D2-typ_SF"/>
</dbReference>
<organism evidence="1 2">
    <name type="scientific">Paenibacillus lignilyticus</name>
    <dbReference type="NCBI Taxonomy" id="1172615"/>
    <lineage>
        <taxon>Bacteria</taxon>
        <taxon>Bacillati</taxon>
        <taxon>Bacillota</taxon>
        <taxon>Bacilli</taxon>
        <taxon>Bacillales</taxon>
        <taxon>Paenibacillaceae</taxon>
        <taxon>Paenibacillus</taxon>
    </lineage>
</organism>
<dbReference type="InterPro" id="IPR014721">
    <property type="entry name" value="Ribsml_uS5_D2-typ_fold_subgr"/>
</dbReference>
<evidence type="ECO:0008006" key="3">
    <source>
        <dbReference type="Google" id="ProtNLM"/>
    </source>
</evidence>
<protein>
    <recommendedName>
        <fullName evidence="3">Lon proteolytic domain-containing protein</fullName>
    </recommendedName>
</protein>
<dbReference type="RefSeq" id="WP_210662934.1">
    <property type="nucleotide sequence ID" value="NZ_JAGKSP010000014.1"/>
</dbReference>
<sequence>MSIQDIGVKGSVHFVYVREGFTRNRYEKLSVRRSYPDAQFTRVSASAKEASDDMLDFEKFLKDDTIRHAVDSAADISDQPSSVDQLEDRENKLIEETSQYYGNSIGLMLGIGLYEEEKHVDFSKLGKLTIAGTGTLEEDQSVGSVGAIRDKLRTAEAEGADIFLVPKDQETFMYEGLSNEEEALQVAGELHLRLRVVPVATLEEAIHYLSNYSKYELELDPQ</sequence>
<name>A0ABS5CJL3_9BACL</name>
<reference evidence="1 2" key="1">
    <citation type="submission" date="2021-04" db="EMBL/GenBank/DDBJ databases">
        <title>Paenibacillus sp. DLE-14 whole genome sequence.</title>
        <authorList>
            <person name="Ham Y.J."/>
        </authorList>
    </citation>
    <scope>NUCLEOTIDE SEQUENCE [LARGE SCALE GENOMIC DNA]</scope>
    <source>
        <strain evidence="1 2">DLE-14</strain>
    </source>
</reference>
<dbReference type="SUPFAM" id="SSF54211">
    <property type="entry name" value="Ribosomal protein S5 domain 2-like"/>
    <property type="match status" value="1"/>
</dbReference>
<comment type="caution">
    <text evidence="1">The sequence shown here is derived from an EMBL/GenBank/DDBJ whole genome shotgun (WGS) entry which is preliminary data.</text>
</comment>
<keyword evidence="2" id="KW-1185">Reference proteome</keyword>
<dbReference type="Proteomes" id="UP000673394">
    <property type="component" value="Unassembled WGS sequence"/>
</dbReference>